<evidence type="ECO:0000313" key="2">
    <source>
        <dbReference type="EMBL" id="HIX03034.1"/>
    </source>
</evidence>
<dbReference type="Pfam" id="PF14052">
    <property type="entry name" value="Caps_assemb_Wzi"/>
    <property type="match status" value="1"/>
</dbReference>
<dbReference type="AlphaFoldDB" id="A0A9D1UZ37"/>
<reference evidence="2" key="1">
    <citation type="journal article" date="2021" name="PeerJ">
        <title>Extensive microbial diversity within the chicken gut microbiome revealed by metagenomics and culture.</title>
        <authorList>
            <person name="Gilroy R."/>
            <person name="Ravi A."/>
            <person name="Getino M."/>
            <person name="Pursley I."/>
            <person name="Horton D.L."/>
            <person name="Alikhan N.F."/>
            <person name="Baker D."/>
            <person name="Gharbi K."/>
            <person name="Hall N."/>
            <person name="Watson M."/>
            <person name="Adriaenssens E.M."/>
            <person name="Foster-Nyarko E."/>
            <person name="Jarju S."/>
            <person name="Secka A."/>
            <person name="Antonio M."/>
            <person name="Oren A."/>
            <person name="Chaudhuri R.R."/>
            <person name="La Ragione R."/>
            <person name="Hildebrand F."/>
            <person name="Pallen M.J."/>
        </authorList>
    </citation>
    <scope>NUCLEOTIDE SEQUENCE</scope>
    <source>
        <strain evidence="2">23274</strain>
    </source>
</reference>
<dbReference type="EMBL" id="DXFT01000057">
    <property type="protein sequence ID" value="HIX03034.1"/>
    <property type="molecule type" value="Genomic_DNA"/>
</dbReference>
<name>A0A9D1UZ37_9BACT</name>
<feature type="compositionally biased region" description="Basic and acidic residues" evidence="1">
    <location>
        <begin position="303"/>
        <end position="323"/>
    </location>
</feature>
<proteinExistence type="predicted"/>
<dbReference type="InterPro" id="IPR038636">
    <property type="entry name" value="Wzi_sf"/>
</dbReference>
<protein>
    <submittedName>
        <fullName evidence="2">Capsule assembly Wzi family protein</fullName>
    </submittedName>
</protein>
<accession>A0A9D1UZ37</accession>
<dbReference type="InterPro" id="IPR026950">
    <property type="entry name" value="Caps_assemb_Wzi"/>
</dbReference>
<sequence length="468" mass="53103">MFCQEREVSFQVEAGGATSAKPFWLHSGTRGKISPDTYLWGNFGAFSDFSKTDTRAFDFALGAEGTGSLGKDKNRLFVNQLFGKIRWQNLTLNVGLWNQPTQYDGLSASNGNILYSNNTRNMPGISIATWDYIRFPWFLGKWLAFKFDYSEYVMLDDRHVKHAHVHHKMLGGKITIIPQLSIEGGIEDFAQWGGKTDEGKIRYNLKDYLKMVCIESGGENASRSDQINKLGNHIGNHFIRINYQGTRFAATLFYNHLFEDGSGMRYQNWPDGLYGIYFTRKDKSKWFKSVVYELYYTKSQSGPRHDRPATDEEIAQKDPNDPFQDRIVLGGNDNYLNHGEYSSGWSLYGQMIGAPFFTPRKAVDGIISGTYNNRFIAHHLGICGELPLWNIRYKIMCSYSLNYGTHSVPFRDAQGNAITRRQASAALELILPENKLPFTTTLHLGADRGSLLPHRFGAMLTISKTGIF</sequence>
<evidence type="ECO:0000256" key="1">
    <source>
        <dbReference type="SAM" id="MobiDB-lite"/>
    </source>
</evidence>
<evidence type="ECO:0000313" key="3">
    <source>
        <dbReference type="Proteomes" id="UP000824202"/>
    </source>
</evidence>
<feature type="region of interest" description="Disordered" evidence="1">
    <location>
        <begin position="300"/>
        <end position="323"/>
    </location>
</feature>
<comment type="caution">
    <text evidence="2">The sequence shown here is derived from an EMBL/GenBank/DDBJ whole genome shotgun (WGS) entry which is preliminary data.</text>
</comment>
<dbReference type="Gene3D" id="2.40.160.130">
    <property type="entry name" value="Capsule assembly protein Wzi"/>
    <property type="match status" value="1"/>
</dbReference>
<gene>
    <name evidence="2" type="ORF">H9863_02810</name>
</gene>
<dbReference type="Proteomes" id="UP000824202">
    <property type="component" value="Unassembled WGS sequence"/>
</dbReference>
<reference evidence="2" key="2">
    <citation type="submission" date="2021-04" db="EMBL/GenBank/DDBJ databases">
        <authorList>
            <person name="Gilroy R."/>
        </authorList>
    </citation>
    <scope>NUCLEOTIDE SEQUENCE</scope>
    <source>
        <strain evidence="2">23274</strain>
    </source>
</reference>
<organism evidence="2 3">
    <name type="scientific">Candidatus Odoribacter faecigallinarum</name>
    <dbReference type="NCBI Taxonomy" id="2838706"/>
    <lineage>
        <taxon>Bacteria</taxon>
        <taxon>Pseudomonadati</taxon>
        <taxon>Bacteroidota</taxon>
        <taxon>Bacteroidia</taxon>
        <taxon>Bacteroidales</taxon>
        <taxon>Odoribacteraceae</taxon>
        <taxon>Odoribacter</taxon>
    </lineage>
</organism>